<comment type="caution">
    <text evidence="4">The sequence shown here is derived from an EMBL/GenBank/DDBJ whole genome shotgun (WGS) entry which is preliminary data.</text>
</comment>
<keyword evidence="2" id="KW-0813">Transport</keyword>
<sequence>MTSQTSARSTAEHRHRAVVQRNPPHPEPTHHHTLSGGQTVYCGSCRQMTLHFASAGYDCPQYMNPAEYFISLVNTDFDDHADVPQMVQSYTQSEIRKELINRIKSDRKTLQH</sequence>
<evidence type="ECO:0000313" key="4">
    <source>
        <dbReference type="EMBL" id="ETP48882.1"/>
    </source>
</evidence>
<name>W2ZNA8_PHYNI</name>
<dbReference type="EMBL" id="ANIY01001178">
    <property type="protein sequence ID" value="ETP48882.1"/>
    <property type="molecule type" value="Genomic_DNA"/>
</dbReference>
<gene>
    <name evidence="4" type="ORF">F442_05419</name>
</gene>
<comment type="similarity">
    <text evidence="1">Belongs to the ABC transporter superfamily. ABCG family. Eye pigment precursor importer (TC 3.A.1.204) subfamily.</text>
</comment>
<dbReference type="PANTHER" id="PTHR48042">
    <property type="entry name" value="ABC TRANSPORTER G FAMILY MEMBER 11"/>
    <property type="match status" value="1"/>
</dbReference>
<feature type="region of interest" description="Disordered" evidence="3">
    <location>
        <begin position="1"/>
        <end position="35"/>
    </location>
</feature>
<dbReference type="InterPro" id="IPR052215">
    <property type="entry name" value="Plant_ABCG"/>
</dbReference>
<accession>W2ZNA8</accession>
<dbReference type="PANTHER" id="PTHR48042:SF11">
    <property type="entry name" value="ABC TRANSPORTER G FAMILY MEMBER 11"/>
    <property type="match status" value="1"/>
</dbReference>
<protein>
    <recommendedName>
        <fullName evidence="6">ABC transporter family G domain-containing protein</fullName>
    </recommendedName>
</protein>
<reference evidence="4 5" key="1">
    <citation type="submission" date="2013-11" db="EMBL/GenBank/DDBJ databases">
        <title>The Genome Sequence of Phytophthora parasitica P10297.</title>
        <authorList>
            <consortium name="The Broad Institute Genomics Platform"/>
            <person name="Russ C."/>
            <person name="Tyler B."/>
            <person name="Panabieres F."/>
            <person name="Shan W."/>
            <person name="Tripathy S."/>
            <person name="Grunwald N."/>
            <person name="Machado M."/>
            <person name="Johnson C.S."/>
            <person name="Walker B."/>
            <person name="Young S.K."/>
            <person name="Zeng Q."/>
            <person name="Gargeya S."/>
            <person name="Fitzgerald M."/>
            <person name="Haas B."/>
            <person name="Abouelleil A."/>
            <person name="Allen A.W."/>
            <person name="Alvarado L."/>
            <person name="Arachchi H.M."/>
            <person name="Berlin A.M."/>
            <person name="Chapman S.B."/>
            <person name="Gainer-Dewar J."/>
            <person name="Goldberg J."/>
            <person name="Griggs A."/>
            <person name="Gujja S."/>
            <person name="Hansen M."/>
            <person name="Howarth C."/>
            <person name="Imamovic A."/>
            <person name="Ireland A."/>
            <person name="Larimer J."/>
            <person name="McCowan C."/>
            <person name="Murphy C."/>
            <person name="Pearson M."/>
            <person name="Poon T.W."/>
            <person name="Priest M."/>
            <person name="Roberts A."/>
            <person name="Saif S."/>
            <person name="Shea T."/>
            <person name="Sisk P."/>
            <person name="Sykes S."/>
            <person name="Wortman J."/>
            <person name="Nusbaum C."/>
            <person name="Birren B."/>
        </authorList>
    </citation>
    <scope>NUCLEOTIDE SEQUENCE [LARGE SCALE GENOMIC DNA]</scope>
    <source>
        <strain evidence="4 5">P10297</strain>
    </source>
</reference>
<proteinExistence type="inferred from homology"/>
<dbReference type="OrthoDB" id="66620at2759"/>
<evidence type="ECO:0000256" key="1">
    <source>
        <dbReference type="ARBA" id="ARBA00005814"/>
    </source>
</evidence>
<evidence type="ECO:0000256" key="3">
    <source>
        <dbReference type="SAM" id="MobiDB-lite"/>
    </source>
</evidence>
<evidence type="ECO:0000313" key="5">
    <source>
        <dbReference type="Proteomes" id="UP000018948"/>
    </source>
</evidence>
<dbReference type="AlphaFoldDB" id="W2ZNA8"/>
<dbReference type="Proteomes" id="UP000018948">
    <property type="component" value="Unassembled WGS sequence"/>
</dbReference>
<evidence type="ECO:0000256" key="2">
    <source>
        <dbReference type="ARBA" id="ARBA00022448"/>
    </source>
</evidence>
<organism evidence="4 5">
    <name type="scientific">Phytophthora nicotianae P10297</name>
    <dbReference type="NCBI Taxonomy" id="1317064"/>
    <lineage>
        <taxon>Eukaryota</taxon>
        <taxon>Sar</taxon>
        <taxon>Stramenopiles</taxon>
        <taxon>Oomycota</taxon>
        <taxon>Peronosporomycetes</taxon>
        <taxon>Peronosporales</taxon>
        <taxon>Peronosporaceae</taxon>
        <taxon>Phytophthora</taxon>
    </lineage>
</organism>
<evidence type="ECO:0008006" key="6">
    <source>
        <dbReference type="Google" id="ProtNLM"/>
    </source>
</evidence>